<reference evidence="2 3" key="1">
    <citation type="submission" date="2014-09" db="EMBL/GenBank/DDBJ databases">
        <title>Genome sequence of Flavobacterium aquidurense RC62.</title>
        <authorList>
            <person name="Kim J.F."/>
            <person name="Kwak M.-J."/>
        </authorList>
    </citation>
    <scope>NUCLEOTIDE SEQUENCE [LARGE SCALE GENOMIC DNA]</scope>
    <source>
        <strain evidence="2 3">RC62</strain>
    </source>
</reference>
<dbReference type="RefSeq" id="WP_055092799.1">
    <property type="nucleotide sequence ID" value="NZ_JRLF01000006.1"/>
</dbReference>
<dbReference type="PATRIC" id="fig|362413.3.peg.3650"/>
<evidence type="ECO:0000313" key="2">
    <source>
        <dbReference type="EMBL" id="KQB42718.1"/>
    </source>
</evidence>
<name>A0A0Q0X2U1_9FLAO</name>
<dbReference type="InterPro" id="IPR012347">
    <property type="entry name" value="Ferritin-like"/>
</dbReference>
<dbReference type="EMBL" id="JRLF01000006">
    <property type="protein sequence ID" value="KQB42718.1"/>
    <property type="molecule type" value="Genomic_DNA"/>
</dbReference>
<evidence type="ECO:0000313" key="3">
    <source>
        <dbReference type="Proteomes" id="UP000050443"/>
    </source>
</evidence>
<proteinExistence type="predicted"/>
<feature type="region of interest" description="Disordered" evidence="1">
    <location>
        <begin position="1"/>
        <end position="39"/>
    </location>
</feature>
<dbReference type="PANTHER" id="PTHR30565">
    <property type="entry name" value="PROTEIN YCIF"/>
    <property type="match status" value="1"/>
</dbReference>
<dbReference type="InterPro" id="IPR010287">
    <property type="entry name" value="DUF892_YciF-like"/>
</dbReference>
<dbReference type="AlphaFoldDB" id="A0A0Q0X2U1"/>
<sequence>MKDSNTKTPAKKTTATAKSTTATKTASTSKTTTPKGVVKAKSSAADGLRELFVDSLKDIYWAEKALTKALPKMAKNATSQNLIDAINDHLTVTENQVTRLEQVFASIGEKAAAKKCDAMEGLIKEGEGIMEETEVGAVRDAGIIAASQKIEHYEIATYGTLAAFAKTLGEDEAVELLVQTLNEEKEADVTLTEAAYNTINFDATEE</sequence>
<comment type="caution">
    <text evidence="2">The sequence shown here is derived from an EMBL/GenBank/DDBJ whole genome shotgun (WGS) entry which is preliminary data.</text>
</comment>
<accession>A0A0Q0X2U1</accession>
<dbReference type="InterPro" id="IPR009078">
    <property type="entry name" value="Ferritin-like_SF"/>
</dbReference>
<dbReference type="Gene3D" id="1.20.1260.10">
    <property type="match status" value="1"/>
</dbReference>
<dbReference type="Proteomes" id="UP000050443">
    <property type="component" value="Unassembled WGS sequence"/>
</dbReference>
<organism evidence="2 3">
    <name type="scientific">Flavobacterium aquidurense</name>
    <dbReference type="NCBI Taxonomy" id="362413"/>
    <lineage>
        <taxon>Bacteria</taxon>
        <taxon>Pseudomonadati</taxon>
        <taxon>Bacteroidota</taxon>
        <taxon>Flavobacteriia</taxon>
        <taxon>Flavobacteriales</taxon>
        <taxon>Flavobacteriaceae</taxon>
        <taxon>Flavobacterium</taxon>
    </lineage>
</organism>
<feature type="compositionally biased region" description="Low complexity" evidence="1">
    <location>
        <begin position="1"/>
        <end position="35"/>
    </location>
</feature>
<evidence type="ECO:0000256" key="1">
    <source>
        <dbReference type="SAM" id="MobiDB-lite"/>
    </source>
</evidence>
<protein>
    <submittedName>
        <fullName evidence="2">DUF892 domain containing protein</fullName>
    </submittedName>
</protein>
<dbReference type="CDD" id="cd07909">
    <property type="entry name" value="YciF"/>
    <property type="match status" value="1"/>
</dbReference>
<dbReference type="OrthoDB" id="9795056at2"/>
<dbReference type="PANTHER" id="PTHR30565:SF9">
    <property type="entry name" value="PROTEIN YCIF"/>
    <property type="match status" value="1"/>
</dbReference>
<dbReference type="InterPro" id="IPR047114">
    <property type="entry name" value="YciF"/>
</dbReference>
<dbReference type="SUPFAM" id="SSF47240">
    <property type="entry name" value="Ferritin-like"/>
    <property type="match status" value="1"/>
</dbReference>
<gene>
    <name evidence="2" type="ORF">RC62_3725</name>
</gene>
<dbReference type="Pfam" id="PF05974">
    <property type="entry name" value="DUF892"/>
    <property type="match status" value="1"/>
</dbReference>
<dbReference type="STRING" id="362413.RC62_3725"/>